<keyword evidence="3" id="KW-1185">Reference proteome</keyword>
<keyword evidence="1" id="KW-0812">Transmembrane</keyword>
<evidence type="ECO:0000256" key="1">
    <source>
        <dbReference type="SAM" id="Phobius"/>
    </source>
</evidence>
<comment type="caution">
    <text evidence="2">The sequence shown here is derived from an EMBL/GenBank/DDBJ whole genome shotgun (WGS) entry which is preliminary data.</text>
</comment>
<dbReference type="AlphaFoldDB" id="A0AAD9I9C1"/>
<proteinExistence type="predicted"/>
<accession>A0AAD9I9C1</accession>
<dbReference type="Proteomes" id="UP001217918">
    <property type="component" value="Unassembled WGS sequence"/>
</dbReference>
<organism evidence="2 3">
    <name type="scientific">Phyllachora maydis</name>
    <dbReference type="NCBI Taxonomy" id="1825666"/>
    <lineage>
        <taxon>Eukaryota</taxon>
        <taxon>Fungi</taxon>
        <taxon>Dikarya</taxon>
        <taxon>Ascomycota</taxon>
        <taxon>Pezizomycotina</taxon>
        <taxon>Sordariomycetes</taxon>
        <taxon>Sordariomycetidae</taxon>
        <taxon>Phyllachorales</taxon>
        <taxon>Phyllachoraceae</taxon>
        <taxon>Phyllachora</taxon>
    </lineage>
</organism>
<evidence type="ECO:0000313" key="3">
    <source>
        <dbReference type="Proteomes" id="UP001217918"/>
    </source>
</evidence>
<keyword evidence="1" id="KW-0472">Membrane</keyword>
<dbReference type="EMBL" id="JAQQPM010000006">
    <property type="protein sequence ID" value="KAK2072712.1"/>
    <property type="molecule type" value="Genomic_DNA"/>
</dbReference>
<feature type="transmembrane region" description="Helical" evidence="1">
    <location>
        <begin position="14"/>
        <end position="36"/>
    </location>
</feature>
<evidence type="ECO:0000313" key="2">
    <source>
        <dbReference type="EMBL" id="KAK2072712.1"/>
    </source>
</evidence>
<keyword evidence="1" id="KW-1133">Transmembrane helix</keyword>
<name>A0AAD9I9C1_9PEZI</name>
<reference evidence="2" key="1">
    <citation type="journal article" date="2023" name="Mol. Plant Microbe Interact.">
        <title>Elucidating the Obligate Nature and Biological Capacity of an Invasive Fungal Corn Pathogen.</title>
        <authorList>
            <person name="MacCready J.S."/>
            <person name="Roggenkamp E.M."/>
            <person name="Gdanetz K."/>
            <person name="Chilvers M.I."/>
        </authorList>
    </citation>
    <scope>NUCLEOTIDE SEQUENCE</scope>
    <source>
        <strain evidence="2">PM02</strain>
    </source>
</reference>
<sequence length="80" mass="8525">MLVRSVSYKRIKGIAALILGISIGVAAYTPIGYIMISNLLITTITANTTATIAISITTTTTIVVTTTTTTSIDYKVEENR</sequence>
<protein>
    <submittedName>
        <fullName evidence="2">Uncharacterized protein</fullName>
    </submittedName>
</protein>
<gene>
    <name evidence="2" type="ORF">P8C59_007049</name>
</gene>